<dbReference type="EMBL" id="JBGMDY010000011">
    <property type="protein sequence ID" value="KAL2318834.1"/>
    <property type="molecule type" value="Genomic_DNA"/>
</dbReference>
<keyword evidence="2" id="KW-1185">Reference proteome</keyword>
<reference evidence="1 2" key="1">
    <citation type="submission" date="2024-08" db="EMBL/GenBank/DDBJ databases">
        <title>Insights into the chromosomal genome structure of Flemingia macrophylla.</title>
        <authorList>
            <person name="Ding Y."/>
            <person name="Zhao Y."/>
            <person name="Bi W."/>
            <person name="Wu M."/>
            <person name="Zhao G."/>
            <person name="Gong Y."/>
            <person name="Li W."/>
            <person name="Zhang P."/>
        </authorList>
    </citation>
    <scope>NUCLEOTIDE SEQUENCE [LARGE SCALE GENOMIC DNA]</scope>
    <source>
        <strain evidence="1">DYQJB</strain>
        <tissue evidence="1">Leaf</tissue>
    </source>
</reference>
<gene>
    <name evidence="1" type="ORF">Fmac_032710</name>
</gene>
<comment type="caution">
    <text evidence="1">The sequence shown here is derived from an EMBL/GenBank/DDBJ whole genome shotgun (WGS) entry which is preliminary data.</text>
</comment>
<name>A0ABD1L5P1_9FABA</name>
<dbReference type="AlphaFoldDB" id="A0ABD1L5P1"/>
<accession>A0ABD1L5P1</accession>
<evidence type="ECO:0000313" key="1">
    <source>
        <dbReference type="EMBL" id="KAL2318834.1"/>
    </source>
</evidence>
<protein>
    <submittedName>
        <fullName evidence="1">Uncharacterized protein</fullName>
    </submittedName>
</protein>
<proteinExistence type="predicted"/>
<evidence type="ECO:0000313" key="2">
    <source>
        <dbReference type="Proteomes" id="UP001603857"/>
    </source>
</evidence>
<dbReference type="Proteomes" id="UP001603857">
    <property type="component" value="Unassembled WGS sequence"/>
</dbReference>
<sequence>MHGYVGVHLGRHKAEDERLACKGRCKLHRPSTPRIFNIARDTDRLNIERTTYRQAPPAWLSSHVKGAYTCWGRHLAASVSPSPICILHSLQMSPLLSNSSSCCAAIAAAAAVNNSDRKMRLSPSRRNCKLVSPILRFSENDRFSASPLALSNSRKTVKERTVSMALVGDAVGQKGEVASSSNILAYDLA</sequence>
<organism evidence="1 2">
    <name type="scientific">Flemingia macrophylla</name>
    <dbReference type="NCBI Taxonomy" id="520843"/>
    <lineage>
        <taxon>Eukaryota</taxon>
        <taxon>Viridiplantae</taxon>
        <taxon>Streptophyta</taxon>
        <taxon>Embryophyta</taxon>
        <taxon>Tracheophyta</taxon>
        <taxon>Spermatophyta</taxon>
        <taxon>Magnoliopsida</taxon>
        <taxon>eudicotyledons</taxon>
        <taxon>Gunneridae</taxon>
        <taxon>Pentapetalae</taxon>
        <taxon>rosids</taxon>
        <taxon>fabids</taxon>
        <taxon>Fabales</taxon>
        <taxon>Fabaceae</taxon>
        <taxon>Papilionoideae</taxon>
        <taxon>50 kb inversion clade</taxon>
        <taxon>NPAAA clade</taxon>
        <taxon>indigoferoid/millettioid clade</taxon>
        <taxon>Phaseoleae</taxon>
        <taxon>Flemingia</taxon>
    </lineage>
</organism>